<name>A7NJZ7_ROSCS</name>
<keyword evidence="3" id="KW-1185">Reference proteome</keyword>
<gene>
    <name evidence="2" type="ordered locus">Rcas_1725</name>
</gene>
<dbReference type="HOGENOM" id="CLU_2221260_0_0_0"/>
<evidence type="ECO:0000256" key="1">
    <source>
        <dbReference type="SAM" id="MobiDB-lite"/>
    </source>
</evidence>
<dbReference type="KEGG" id="rca:Rcas_1725"/>
<dbReference type="RefSeq" id="WP_012120243.1">
    <property type="nucleotide sequence ID" value="NC_009767.1"/>
</dbReference>
<organism evidence="2 3">
    <name type="scientific">Roseiflexus castenholzii (strain DSM 13941 / HLO8)</name>
    <dbReference type="NCBI Taxonomy" id="383372"/>
    <lineage>
        <taxon>Bacteria</taxon>
        <taxon>Bacillati</taxon>
        <taxon>Chloroflexota</taxon>
        <taxon>Chloroflexia</taxon>
        <taxon>Chloroflexales</taxon>
        <taxon>Roseiflexineae</taxon>
        <taxon>Roseiflexaceae</taxon>
        <taxon>Roseiflexus</taxon>
    </lineage>
</organism>
<sequence length="108" mass="12329">MFRRKSLPQASHTMAPSEDELQRLHEQAVNRRYDLRVCNPAHGGFYAFMARYKDAADDPDALEQLAEEIVARQARLVHDAGLFESFGHLADLARWRARALRVRNGAPI</sequence>
<dbReference type="Proteomes" id="UP000000263">
    <property type="component" value="Chromosome"/>
</dbReference>
<evidence type="ECO:0000313" key="3">
    <source>
        <dbReference type="Proteomes" id="UP000000263"/>
    </source>
</evidence>
<feature type="region of interest" description="Disordered" evidence="1">
    <location>
        <begin position="1"/>
        <end position="20"/>
    </location>
</feature>
<dbReference type="OrthoDB" id="9857426at2"/>
<evidence type="ECO:0000313" key="2">
    <source>
        <dbReference type="EMBL" id="ABU57817.1"/>
    </source>
</evidence>
<dbReference type="AlphaFoldDB" id="A7NJZ7"/>
<reference evidence="2 3" key="1">
    <citation type="submission" date="2007-08" db="EMBL/GenBank/DDBJ databases">
        <title>Complete sequence of Roseiflexus castenholzii DSM 13941.</title>
        <authorList>
            <consortium name="US DOE Joint Genome Institute"/>
            <person name="Copeland A."/>
            <person name="Lucas S."/>
            <person name="Lapidus A."/>
            <person name="Barry K."/>
            <person name="Glavina del Rio T."/>
            <person name="Dalin E."/>
            <person name="Tice H."/>
            <person name="Pitluck S."/>
            <person name="Thompson L.S."/>
            <person name="Brettin T."/>
            <person name="Bruce D."/>
            <person name="Detter J.C."/>
            <person name="Han C."/>
            <person name="Tapia R."/>
            <person name="Schmutz J."/>
            <person name="Larimer F."/>
            <person name="Land M."/>
            <person name="Hauser L."/>
            <person name="Kyrpides N."/>
            <person name="Mikhailova N."/>
            <person name="Bryant D.A."/>
            <person name="Hanada S."/>
            <person name="Tsukatani Y."/>
            <person name="Richardson P."/>
        </authorList>
    </citation>
    <scope>NUCLEOTIDE SEQUENCE [LARGE SCALE GENOMIC DNA]</scope>
    <source>
        <strain evidence="3">DSM 13941 / HLO8</strain>
    </source>
</reference>
<dbReference type="EMBL" id="CP000804">
    <property type="protein sequence ID" value="ABU57817.1"/>
    <property type="molecule type" value="Genomic_DNA"/>
</dbReference>
<accession>A7NJZ7</accession>
<protein>
    <submittedName>
        <fullName evidence="2">Uncharacterized protein</fullName>
    </submittedName>
</protein>
<proteinExistence type="predicted"/>